<dbReference type="Gene3D" id="2.160.20.10">
    <property type="entry name" value="Single-stranded right-handed beta-helix, Pectin lyase-like"/>
    <property type="match status" value="1"/>
</dbReference>
<feature type="domain" description="Secretion system C-terminal sorting" evidence="2">
    <location>
        <begin position="790"/>
        <end position="869"/>
    </location>
</feature>
<dbReference type="EMBL" id="UOGD01000390">
    <property type="protein sequence ID" value="VAX27647.1"/>
    <property type="molecule type" value="Genomic_DNA"/>
</dbReference>
<name>A0A3B1DG61_9ZZZZ</name>
<accession>A0A3B1DG61</accession>
<dbReference type="InterPro" id="IPR012334">
    <property type="entry name" value="Pectin_lyas_fold"/>
</dbReference>
<evidence type="ECO:0008006" key="4">
    <source>
        <dbReference type="Google" id="ProtNLM"/>
    </source>
</evidence>
<reference evidence="3" key="1">
    <citation type="submission" date="2018-06" db="EMBL/GenBank/DDBJ databases">
        <authorList>
            <person name="Zhirakovskaya E."/>
        </authorList>
    </citation>
    <scope>NUCLEOTIDE SEQUENCE</scope>
</reference>
<dbReference type="SUPFAM" id="SSF51126">
    <property type="entry name" value="Pectin lyase-like"/>
    <property type="match status" value="1"/>
</dbReference>
<dbReference type="InterPro" id="IPR026444">
    <property type="entry name" value="Secre_tail"/>
</dbReference>
<feature type="domain" description="Rhamnogalacturonase A/B/Epimerase-like pectate lyase" evidence="1">
    <location>
        <begin position="16"/>
        <end position="73"/>
    </location>
</feature>
<dbReference type="AlphaFoldDB" id="A0A3B1DG61"/>
<dbReference type="Pfam" id="PF18962">
    <property type="entry name" value="Por_Secre_tail"/>
    <property type="match status" value="1"/>
</dbReference>
<dbReference type="Gene3D" id="2.60.40.4070">
    <property type="match status" value="1"/>
</dbReference>
<dbReference type="Gene3D" id="2.60.120.200">
    <property type="match status" value="1"/>
</dbReference>
<evidence type="ECO:0000259" key="2">
    <source>
        <dbReference type="Pfam" id="PF18962"/>
    </source>
</evidence>
<evidence type="ECO:0000259" key="1">
    <source>
        <dbReference type="Pfam" id="PF12708"/>
    </source>
</evidence>
<dbReference type="InterPro" id="IPR024535">
    <property type="entry name" value="RHGA/B-epi-like_pectate_lyase"/>
</dbReference>
<gene>
    <name evidence="3" type="ORF">MNBD_IGNAVI01-1632</name>
</gene>
<organism evidence="3">
    <name type="scientific">hydrothermal vent metagenome</name>
    <dbReference type="NCBI Taxonomy" id="652676"/>
    <lineage>
        <taxon>unclassified sequences</taxon>
        <taxon>metagenomes</taxon>
        <taxon>ecological metagenomes</taxon>
    </lineage>
</organism>
<dbReference type="NCBIfam" id="TIGR04183">
    <property type="entry name" value="Por_Secre_tail"/>
    <property type="match status" value="1"/>
</dbReference>
<sequence>PFAPERRPATDDLFVVQDYGALADGITDNTDAFQAALEAARVNGGGTVYIPAGWYRLDGHITVPTGVELRGIWDTPHHTMSMGSVLLVYEGKNDANGIPFISMESNSGVRGFTVWYPEQSTNSFYPYPWSIQAQGTNCWIKDVTLSNPWQGVDLASYPSSGHVVSYLAGSPLKTGISVSQNYTEGWIENVHFNPHYWLRSEGYPMDSVPEFQPLVSLQQSQLFGFSIGDVAKEHVLGTFIFAAKRGVNLTNDGVCNADIFLHGTDAGSNGIYIEASEGTINFINTQLVLLGNEQQGIITTNDQFGADVSFYNTISWGGRDGFTTDIHGNGNMMIQQLHTMNGAFNINSGNTRLENIKISSAIDPQYIIGENNGDVKIFDSYSDKGFKLDNNAGKSIEADYNYHQSDSKIELKTGWEINEPQNYWDNTLWGNKNIIVDTLSYWCRAVAVDCTHSGDYALQVLGKKTNGSDSLFYKVFKYEIPVFDSTTLSYWLCPQDEAGRSVFVDLLFTDGTRLSDLSPIAEDGLPLSSARGTITEWTEVKCIVGDYAAGKTIQSILIGTNTLTTETVSSFIDDLSIFSAALLPAPWEQKNIGDQIIEGYSIYENDKIIMHTASFGLSSYGDKFHYAFQKISGDCEITAKVLSFGIQTQVPFAGVMIRESDSTLSSFASIMLSTRLGVYTKWREPGSNSVLAALHSQVGSSLPKWLKVARVGNELYTYASVDGVDWGAPLKQVTVEMNSDVLIGLAGSSGATTSLMKIEFSDVIVSDTVTSVNSSNSNVPKTFNLLQNHPNPFNPSTTIKYSIPSVGTRHASSVQLKVYDILGREVATLVNKEQKPGNYNVTFNASHLTSGIYFYRIVSGSFVKTMKMILLK</sequence>
<protein>
    <recommendedName>
        <fullName evidence="4">Secretion system C-terminal sorting domain-containing protein</fullName>
    </recommendedName>
</protein>
<dbReference type="Pfam" id="PF12708">
    <property type="entry name" value="Pect-lyase_RHGA_epim"/>
    <property type="match status" value="1"/>
</dbReference>
<evidence type="ECO:0000313" key="3">
    <source>
        <dbReference type="EMBL" id="VAX27647.1"/>
    </source>
</evidence>
<dbReference type="InterPro" id="IPR011050">
    <property type="entry name" value="Pectin_lyase_fold/virulence"/>
</dbReference>
<proteinExistence type="predicted"/>
<feature type="non-terminal residue" evidence="3">
    <location>
        <position position="1"/>
    </location>
</feature>